<feature type="transmembrane region" description="Helical" evidence="5">
    <location>
        <begin position="198"/>
        <end position="216"/>
    </location>
</feature>
<evidence type="ECO:0000256" key="3">
    <source>
        <dbReference type="ARBA" id="ARBA00022989"/>
    </source>
</evidence>
<feature type="domain" description="O-antigen ligase-related" evidence="6">
    <location>
        <begin position="206"/>
        <end position="331"/>
    </location>
</feature>
<feature type="transmembrane region" description="Helical" evidence="5">
    <location>
        <begin position="314"/>
        <end position="334"/>
    </location>
</feature>
<sequence length="404" mass="47350">MMTIIKEYLKEGMTLIKDNVLFLMIAMLFLPDYLLYPSLLICGVFVTYEYIKYKAFRWSFFWVLWIYLVIVSWASGNWFGLGACVVLLFINGYAFSIHRRITPLTYMKLQYYIVWSSLFNFFFNFIQYKPAWFKSLMATVESMLNIDHLPSWHLPPYGNGYYRAYSTFDNPNFYAFILMIVLLVCFNQIQFQLTFKNYSLGMFYIAAFIINMYALFLTETRAIVVALLVGLVVIIFIQRKWLQLKILMLLGSIAAIFILTNPTLFPRFMQITEHTSIRLNIWETALMQIEKEPWFGKGLFTYAFLFDNTHAHNIFIESLLSFGVAGTAILLAWFTERMQTIYKTGYYLDYPLAFAVLIATITYGVMDIPLLYVQTSFLLVAIFCLPDRNIETKVLENSEQKESS</sequence>
<evidence type="ECO:0000256" key="5">
    <source>
        <dbReference type="SAM" id="Phobius"/>
    </source>
</evidence>
<dbReference type="Proteomes" id="UP000515928">
    <property type="component" value="Chromosome"/>
</dbReference>
<dbReference type="InterPro" id="IPR007016">
    <property type="entry name" value="O-antigen_ligase-rel_domated"/>
</dbReference>
<proteinExistence type="predicted"/>
<feature type="transmembrane region" description="Helical" evidence="5">
    <location>
        <begin position="173"/>
        <end position="191"/>
    </location>
</feature>
<evidence type="ECO:0000259" key="6">
    <source>
        <dbReference type="Pfam" id="PF04932"/>
    </source>
</evidence>
<accession>A0A7G9S1R5</accession>
<dbReference type="PANTHER" id="PTHR37422">
    <property type="entry name" value="TEICHURONIC ACID BIOSYNTHESIS PROTEIN TUAE"/>
    <property type="match status" value="1"/>
</dbReference>
<name>A0A7G9S1R5_9FIRM</name>
<feature type="transmembrane region" description="Helical" evidence="5">
    <location>
        <begin position="346"/>
        <end position="364"/>
    </location>
</feature>
<gene>
    <name evidence="7" type="ORF">H9L01_00820</name>
</gene>
<evidence type="ECO:0000313" key="7">
    <source>
        <dbReference type="EMBL" id="QNN61790.1"/>
    </source>
</evidence>
<keyword evidence="7" id="KW-0436">Ligase</keyword>
<reference evidence="7 8" key="1">
    <citation type="submission" date="2020-08" db="EMBL/GenBank/DDBJ databases">
        <title>Genome sequence of Erysipelothrix inopinata DSM 15511T.</title>
        <authorList>
            <person name="Hyun D.-W."/>
            <person name="Bae J.-W."/>
        </authorList>
    </citation>
    <scope>NUCLEOTIDE SEQUENCE [LARGE SCALE GENOMIC DNA]</scope>
    <source>
        <strain evidence="7 8">DSM 15511</strain>
    </source>
</reference>
<feature type="transmembrane region" description="Helical" evidence="5">
    <location>
        <begin position="246"/>
        <end position="265"/>
    </location>
</feature>
<feature type="transmembrane region" description="Helical" evidence="5">
    <location>
        <begin position="79"/>
        <end position="97"/>
    </location>
</feature>
<dbReference type="InterPro" id="IPR051533">
    <property type="entry name" value="WaaL-like"/>
</dbReference>
<dbReference type="GO" id="GO:0016020">
    <property type="term" value="C:membrane"/>
    <property type="evidence" value="ECO:0007669"/>
    <property type="project" value="UniProtKB-SubCell"/>
</dbReference>
<feature type="transmembrane region" description="Helical" evidence="5">
    <location>
        <begin position="20"/>
        <end position="48"/>
    </location>
</feature>
<dbReference type="GO" id="GO:0016874">
    <property type="term" value="F:ligase activity"/>
    <property type="evidence" value="ECO:0007669"/>
    <property type="project" value="UniProtKB-KW"/>
</dbReference>
<keyword evidence="8" id="KW-1185">Reference proteome</keyword>
<protein>
    <submittedName>
        <fullName evidence="7">O-antigen ligase family protein</fullName>
    </submittedName>
</protein>
<dbReference type="EMBL" id="CP060715">
    <property type="protein sequence ID" value="QNN61790.1"/>
    <property type="molecule type" value="Genomic_DNA"/>
</dbReference>
<evidence type="ECO:0000313" key="8">
    <source>
        <dbReference type="Proteomes" id="UP000515928"/>
    </source>
</evidence>
<feature type="transmembrane region" description="Helical" evidence="5">
    <location>
        <begin position="55"/>
        <end position="73"/>
    </location>
</feature>
<evidence type="ECO:0000256" key="1">
    <source>
        <dbReference type="ARBA" id="ARBA00004141"/>
    </source>
</evidence>
<dbReference type="KEGG" id="eio:H9L01_00820"/>
<keyword evidence="4 5" id="KW-0472">Membrane</keyword>
<feature type="transmembrane region" description="Helical" evidence="5">
    <location>
        <begin position="222"/>
        <end position="239"/>
    </location>
</feature>
<evidence type="ECO:0000256" key="4">
    <source>
        <dbReference type="ARBA" id="ARBA00023136"/>
    </source>
</evidence>
<organism evidence="7 8">
    <name type="scientific">Erysipelothrix inopinata</name>
    <dbReference type="NCBI Taxonomy" id="225084"/>
    <lineage>
        <taxon>Bacteria</taxon>
        <taxon>Bacillati</taxon>
        <taxon>Bacillota</taxon>
        <taxon>Erysipelotrichia</taxon>
        <taxon>Erysipelotrichales</taxon>
        <taxon>Erysipelotrichaceae</taxon>
        <taxon>Erysipelothrix</taxon>
    </lineage>
</organism>
<comment type="subcellular location">
    <subcellularLocation>
        <location evidence="1">Membrane</location>
        <topology evidence="1">Multi-pass membrane protein</topology>
    </subcellularLocation>
</comment>
<keyword evidence="3 5" id="KW-1133">Transmembrane helix</keyword>
<keyword evidence="2 5" id="KW-0812">Transmembrane</keyword>
<dbReference type="AlphaFoldDB" id="A0A7G9S1R5"/>
<dbReference type="PANTHER" id="PTHR37422:SF13">
    <property type="entry name" value="LIPOPOLYSACCHARIDE BIOSYNTHESIS PROTEIN PA4999-RELATED"/>
    <property type="match status" value="1"/>
</dbReference>
<feature type="transmembrane region" description="Helical" evidence="5">
    <location>
        <begin position="109"/>
        <end position="128"/>
    </location>
</feature>
<dbReference type="Pfam" id="PF04932">
    <property type="entry name" value="Wzy_C"/>
    <property type="match status" value="1"/>
</dbReference>
<evidence type="ECO:0000256" key="2">
    <source>
        <dbReference type="ARBA" id="ARBA00022692"/>
    </source>
</evidence>